<dbReference type="AlphaFoldDB" id="A0A060D5R6"/>
<evidence type="ECO:0000256" key="7">
    <source>
        <dbReference type="ARBA" id="ARBA00023022"/>
    </source>
</evidence>
<evidence type="ECO:0000313" key="11">
    <source>
        <dbReference type="EMBL" id="AIB09109.1"/>
    </source>
</evidence>
<dbReference type="PANTHER" id="PTHR20515:SF20">
    <property type="entry name" value="GALLINACIN-1-RELATED"/>
    <property type="match status" value="1"/>
</dbReference>
<keyword evidence="8" id="KW-1015">Disulfide bond</keyword>
<feature type="chain" id="PRO_5001582496" evidence="9">
    <location>
        <begin position="21"/>
        <end position="66"/>
    </location>
</feature>
<evidence type="ECO:0000256" key="8">
    <source>
        <dbReference type="ARBA" id="ARBA00023157"/>
    </source>
</evidence>
<dbReference type="PANTHER" id="PTHR20515">
    <property type="entry name" value="BETA-DEFENSIN"/>
    <property type="match status" value="1"/>
</dbReference>
<evidence type="ECO:0000256" key="5">
    <source>
        <dbReference type="ARBA" id="ARBA00022729"/>
    </source>
</evidence>
<evidence type="ECO:0000256" key="6">
    <source>
        <dbReference type="ARBA" id="ARBA00022940"/>
    </source>
</evidence>
<evidence type="ECO:0000256" key="3">
    <source>
        <dbReference type="ARBA" id="ARBA00022525"/>
    </source>
</evidence>
<comment type="subcellular location">
    <subcellularLocation>
        <location evidence="1">Secreted</location>
    </subcellularLocation>
</comment>
<feature type="domain" description="Beta-defensin-like" evidence="10">
    <location>
        <begin position="31"/>
        <end position="61"/>
    </location>
</feature>
<dbReference type="InterPro" id="IPR001855">
    <property type="entry name" value="Defensin_beta-like"/>
</dbReference>
<protein>
    <submittedName>
        <fullName evidence="11">Avian beta-defensin 7</fullName>
    </submittedName>
</protein>
<comment type="similarity">
    <text evidence="2">Belongs to the beta-defensin family.</text>
</comment>
<evidence type="ECO:0000256" key="2">
    <source>
        <dbReference type="ARBA" id="ARBA00007371"/>
    </source>
</evidence>
<dbReference type="Pfam" id="PF00711">
    <property type="entry name" value="Defensin_beta"/>
    <property type="match status" value="1"/>
</dbReference>
<evidence type="ECO:0000256" key="4">
    <source>
        <dbReference type="ARBA" id="ARBA00022529"/>
    </source>
</evidence>
<keyword evidence="6" id="KW-0211">Defensin</keyword>
<dbReference type="GO" id="GO:0042056">
    <property type="term" value="F:chemoattractant activity"/>
    <property type="evidence" value="ECO:0007669"/>
    <property type="project" value="TreeGrafter"/>
</dbReference>
<evidence type="ECO:0000256" key="9">
    <source>
        <dbReference type="SAM" id="SignalP"/>
    </source>
</evidence>
<evidence type="ECO:0000256" key="1">
    <source>
        <dbReference type="ARBA" id="ARBA00004613"/>
    </source>
</evidence>
<keyword evidence="5 9" id="KW-0732">Signal</keyword>
<dbReference type="GO" id="GO:0005615">
    <property type="term" value="C:extracellular space"/>
    <property type="evidence" value="ECO:0007669"/>
    <property type="project" value="TreeGrafter"/>
</dbReference>
<sequence>MRIVYLLLVVLFLVLQGVAGQPFIPRPLDPCIAQNGRCFTGICRYPYFWIGTCRNGKSCCRRGWRA</sequence>
<keyword evidence="7" id="KW-0044">Antibiotic</keyword>
<keyword evidence="3" id="KW-0964">Secreted</keyword>
<organism evidence="11">
    <name type="scientific">Struthio camelus</name>
    <name type="common">Common ostrich</name>
    <dbReference type="NCBI Taxonomy" id="8801"/>
    <lineage>
        <taxon>Eukaryota</taxon>
        <taxon>Metazoa</taxon>
        <taxon>Chordata</taxon>
        <taxon>Craniata</taxon>
        <taxon>Vertebrata</taxon>
        <taxon>Euteleostomi</taxon>
        <taxon>Archelosauria</taxon>
        <taxon>Archosauria</taxon>
        <taxon>Dinosauria</taxon>
        <taxon>Saurischia</taxon>
        <taxon>Theropoda</taxon>
        <taxon>Coelurosauria</taxon>
        <taxon>Aves</taxon>
        <taxon>Palaeognathae</taxon>
        <taxon>Struthioniformes</taxon>
        <taxon>Struthionidae</taxon>
        <taxon>Struthio</taxon>
    </lineage>
</organism>
<dbReference type="GO" id="GO:0031731">
    <property type="term" value="F:CCR6 chemokine receptor binding"/>
    <property type="evidence" value="ECO:0007669"/>
    <property type="project" value="TreeGrafter"/>
</dbReference>
<keyword evidence="4" id="KW-0929">Antimicrobial</keyword>
<reference evidence="11" key="1">
    <citation type="journal article" date="2014" name="Gene">
        <title>Molecular cloning, characterization and tissue distribution of two ostrich ?-defensins: AvBD2 and AvBD7.</title>
        <authorList>
            <person name="Lu S."/>
            <person name="Peng K."/>
            <person name="Gao Q."/>
            <person name="Xiang M."/>
            <person name="Liu H."/>
            <person name="Song H."/>
            <person name="Yang K."/>
            <person name="Huang H."/>
            <person name="Xiao K."/>
        </authorList>
    </citation>
    <scope>NUCLEOTIDE SEQUENCE</scope>
    <source>
        <tissue evidence="11">Bone marrow</tissue>
    </source>
</reference>
<accession>A0A060D5R6</accession>
<dbReference type="EMBL" id="KF991511">
    <property type="protein sequence ID" value="AIB09109.1"/>
    <property type="molecule type" value="mRNA"/>
</dbReference>
<name>A0A060D5R6_STRCA</name>
<dbReference type="GO" id="GO:0060326">
    <property type="term" value="P:cell chemotaxis"/>
    <property type="evidence" value="ECO:0007669"/>
    <property type="project" value="TreeGrafter"/>
</dbReference>
<proteinExistence type="evidence at transcript level"/>
<evidence type="ECO:0000259" key="10">
    <source>
        <dbReference type="Pfam" id="PF00711"/>
    </source>
</evidence>
<dbReference type="GO" id="GO:0042742">
    <property type="term" value="P:defense response to bacterium"/>
    <property type="evidence" value="ECO:0007669"/>
    <property type="project" value="UniProtKB-KW"/>
</dbReference>
<feature type="signal peptide" evidence="9">
    <location>
        <begin position="1"/>
        <end position="20"/>
    </location>
</feature>
<dbReference type="SUPFAM" id="SSF57392">
    <property type="entry name" value="Defensin-like"/>
    <property type="match status" value="1"/>
</dbReference>